<dbReference type="NCBIfam" id="NF002010">
    <property type="entry name" value="PRK00811.1"/>
    <property type="match status" value="1"/>
</dbReference>
<dbReference type="PANTHER" id="PTHR11558:SF11">
    <property type="entry name" value="SPERMIDINE SYNTHASE"/>
    <property type="match status" value="1"/>
</dbReference>
<evidence type="ECO:0000259" key="8">
    <source>
        <dbReference type="PROSITE" id="PS51006"/>
    </source>
</evidence>
<evidence type="ECO:0000256" key="6">
    <source>
        <dbReference type="RuleBase" id="RU003836"/>
    </source>
</evidence>
<comment type="pathway">
    <text evidence="4">Amine and polyamine biosynthesis; spermidine biosynthesis; spermidine from putrescine: step 1/1.</text>
</comment>
<dbReference type="GO" id="GO:0004766">
    <property type="term" value="F:spermidine synthase activity"/>
    <property type="evidence" value="ECO:0007669"/>
    <property type="project" value="UniProtKB-UniRule"/>
</dbReference>
<organism evidence="9 10">
    <name type="scientific">Hazenella coriacea</name>
    <dbReference type="NCBI Taxonomy" id="1179467"/>
    <lineage>
        <taxon>Bacteria</taxon>
        <taxon>Bacillati</taxon>
        <taxon>Bacillota</taxon>
        <taxon>Bacilli</taxon>
        <taxon>Bacillales</taxon>
        <taxon>Thermoactinomycetaceae</taxon>
        <taxon>Hazenella</taxon>
    </lineage>
</organism>
<feature type="binding site" evidence="4">
    <location>
        <position position="98"/>
    </location>
    <ligand>
        <name>spermidine</name>
        <dbReference type="ChEBI" id="CHEBI:57834"/>
    </ligand>
</feature>
<comment type="caution">
    <text evidence="4">Lacks conserved residue(s) required for the propagation of feature annotation.</text>
</comment>
<dbReference type="AlphaFoldDB" id="A0A4R3LE09"/>
<feature type="active site" description="Proton acceptor" evidence="4 5">
    <location>
        <position position="167"/>
    </location>
</feature>
<dbReference type="InterPro" id="IPR001045">
    <property type="entry name" value="Spermi_synthase"/>
</dbReference>
<dbReference type="UniPathway" id="UPA00248">
    <property type="reaction ID" value="UER00314"/>
</dbReference>
<evidence type="ECO:0000256" key="2">
    <source>
        <dbReference type="ARBA" id="ARBA00022679"/>
    </source>
</evidence>
<feature type="domain" description="PABS" evidence="8">
    <location>
        <begin position="16"/>
        <end position="247"/>
    </location>
</feature>
<reference evidence="9 10" key="1">
    <citation type="submission" date="2019-03" db="EMBL/GenBank/DDBJ databases">
        <title>Genomic Encyclopedia of Type Strains, Phase IV (KMG-IV): sequencing the most valuable type-strain genomes for metagenomic binning, comparative biology and taxonomic classification.</title>
        <authorList>
            <person name="Goeker M."/>
        </authorList>
    </citation>
    <scope>NUCLEOTIDE SEQUENCE [LARGE SCALE GENOMIC DNA]</scope>
    <source>
        <strain evidence="9 10">DSM 45707</strain>
    </source>
</reference>
<dbReference type="PROSITE" id="PS01330">
    <property type="entry name" value="PABS_1"/>
    <property type="match status" value="1"/>
</dbReference>
<dbReference type="RefSeq" id="WP_131922966.1">
    <property type="nucleotide sequence ID" value="NZ_SMAG01000001.1"/>
</dbReference>
<feature type="binding site" evidence="4">
    <location>
        <position position="174"/>
    </location>
    <ligand>
        <name>S-methyl-5'-thioadenosine</name>
        <dbReference type="ChEBI" id="CHEBI:17509"/>
    </ligand>
</feature>
<dbReference type="NCBIfam" id="TIGR00417">
    <property type="entry name" value="speE"/>
    <property type="match status" value="1"/>
</dbReference>
<accession>A0A4R3LE09</accession>
<keyword evidence="3 4" id="KW-0620">Polyamine biosynthesis</keyword>
<keyword evidence="2 4" id="KW-0808">Transferase</keyword>
<dbReference type="CDD" id="cd02440">
    <property type="entry name" value="AdoMet_MTases"/>
    <property type="match status" value="1"/>
</dbReference>
<feature type="binding site" evidence="4">
    <location>
        <position position="43"/>
    </location>
    <ligand>
        <name>S-methyl-5'-thioadenosine</name>
        <dbReference type="ChEBI" id="CHEBI:17509"/>
    </ligand>
</feature>
<dbReference type="PANTHER" id="PTHR11558">
    <property type="entry name" value="SPERMIDINE/SPERMINE SYNTHASE"/>
    <property type="match status" value="1"/>
</dbReference>
<dbReference type="Pfam" id="PF01564">
    <property type="entry name" value="Spermine_synth"/>
    <property type="match status" value="1"/>
</dbReference>
<dbReference type="SUPFAM" id="SSF53335">
    <property type="entry name" value="S-adenosyl-L-methionine-dependent methyltransferases"/>
    <property type="match status" value="1"/>
</dbReference>
<dbReference type="InterPro" id="IPR030373">
    <property type="entry name" value="PABS_CS"/>
</dbReference>
<evidence type="ECO:0000256" key="5">
    <source>
        <dbReference type="PROSITE-ProRule" id="PRU00354"/>
    </source>
</evidence>
<dbReference type="EMBL" id="SMAG01000001">
    <property type="protein sequence ID" value="TCS96564.1"/>
    <property type="molecule type" value="Genomic_DNA"/>
</dbReference>
<name>A0A4R3LE09_9BACL</name>
<evidence type="ECO:0000313" key="9">
    <source>
        <dbReference type="EMBL" id="TCS96564.1"/>
    </source>
</evidence>
<protein>
    <recommendedName>
        <fullName evidence="4">Polyamine aminopropyltransferase</fullName>
    </recommendedName>
    <alternativeName>
        <fullName evidence="4">Putrescine aminopropyltransferase</fullName>
        <shortName evidence="4">PAPT</shortName>
    </alternativeName>
    <alternativeName>
        <fullName evidence="4">Spermidine synthase</fullName>
        <shortName evidence="4">SPDS</shortName>
        <shortName evidence="4">SPDSY</shortName>
        <ecNumber evidence="4">2.5.1.16</ecNumber>
    </alternativeName>
</protein>
<gene>
    <name evidence="4" type="primary">speE</name>
    <name evidence="9" type="ORF">EDD58_101199</name>
</gene>
<evidence type="ECO:0000256" key="4">
    <source>
        <dbReference type="HAMAP-Rule" id="MF_00198"/>
    </source>
</evidence>
<dbReference type="Pfam" id="PF17284">
    <property type="entry name" value="Spermine_synt_N"/>
    <property type="match status" value="1"/>
</dbReference>
<keyword evidence="4 7" id="KW-0745">Spermidine biosynthesis</keyword>
<comment type="similarity">
    <text evidence="1 4 6">Belongs to the spermidine/spermine synthase family.</text>
</comment>
<dbReference type="InterPro" id="IPR037163">
    <property type="entry name" value="Spermidine_synt_N_sf"/>
</dbReference>
<dbReference type="InterPro" id="IPR029063">
    <property type="entry name" value="SAM-dependent_MTases_sf"/>
</dbReference>
<feature type="binding site" evidence="4">
    <location>
        <begin position="167"/>
        <end position="170"/>
    </location>
    <ligand>
        <name>spermidine</name>
        <dbReference type="ChEBI" id="CHEBI:57834"/>
    </ligand>
</feature>
<evidence type="ECO:0000313" key="10">
    <source>
        <dbReference type="Proteomes" id="UP000294937"/>
    </source>
</evidence>
<dbReference type="GO" id="GO:0008295">
    <property type="term" value="P:spermidine biosynthetic process"/>
    <property type="evidence" value="ECO:0007669"/>
    <property type="project" value="UniProtKB-UniRule"/>
</dbReference>
<dbReference type="HAMAP" id="MF_00198">
    <property type="entry name" value="Spermidine_synth"/>
    <property type="match status" value="1"/>
</dbReference>
<comment type="catalytic activity">
    <reaction evidence="4 7">
        <text>S-adenosyl 3-(methylsulfanyl)propylamine + putrescine = S-methyl-5'-thioadenosine + spermidine + H(+)</text>
        <dbReference type="Rhea" id="RHEA:12721"/>
        <dbReference type="ChEBI" id="CHEBI:15378"/>
        <dbReference type="ChEBI" id="CHEBI:17509"/>
        <dbReference type="ChEBI" id="CHEBI:57443"/>
        <dbReference type="ChEBI" id="CHEBI:57834"/>
        <dbReference type="ChEBI" id="CHEBI:326268"/>
        <dbReference type="EC" id="2.5.1.16"/>
    </reaction>
</comment>
<evidence type="ECO:0000256" key="1">
    <source>
        <dbReference type="ARBA" id="ARBA00007867"/>
    </source>
</evidence>
<dbReference type="EC" id="2.5.1.16" evidence="4"/>
<feature type="binding site" evidence="4">
    <location>
        <begin position="149"/>
        <end position="150"/>
    </location>
    <ligand>
        <name>S-methyl-5'-thioadenosine</name>
        <dbReference type="ChEBI" id="CHEBI:17509"/>
    </ligand>
</feature>
<dbReference type="OrthoDB" id="9793120at2"/>
<sequence length="292" mass="33726">MSNYPEYLQKINGEWWLIEDERENMKVSYRIKDVIISESSPFQQLMILDSYDFGRMLVLDGAVQTTSIDGHIYNEMISHVPLCIHPNPKRVLIIGGGDCGVAREVAKYDQVEQIDMVEIDEAVVRLCKEHLPEVSGNLSDPRVHFIYKDGIQFVKEVEDFYDVIIVDSSDPVGPAVQLFEKSFYENIHRALKTDGLMVCQSQSPLFHQHVTKQTLTHIDQLFEHSQVYITTVPTYPGGFWSFTLGSKKYTEVYPQSLVKQTQFVNQEVLQHCFELPEFLRRELQKTSKQTTI</sequence>
<dbReference type="InterPro" id="IPR035246">
    <property type="entry name" value="Spermidine_synt_N"/>
</dbReference>
<comment type="function">
    <text evidence="4">Catalyzes the irreversible transfer of a propylamine group from the amino donor S-adenosylmethioninamine (decarboxy-AdoMet) to putrescine (1,4-diaminobutane) to yield spermidine.</text>
</comment>
<comment type="caution">
    <text evidence="9">The sequence shown here is derived from an EMBL/GenBank/DDBJ whole genome shotgun (WGS) entry which is preliminary data.</text>
</comment>
<evidence type="ECO:0000256" key="3">
    <source>
        <dbReference type="ARBA" id="ARBA00023115"/>
    </source>
</evidence>
<evidence type="ECO:0000256" key="7">
    <source>
        <dbReference type="RuleBase" id="RU003837"/>
    </source>
</evidence>
<dbReference type="Gene3D" id="3.40.50.150">
    <property type="entry name" value="Vaccinia Virus protein VP39"/>
    <property type="match status" value="1"/>
</dbReference>
<dbReference type="PROSITE" id="PS51006">
    <property type="entry name" value="PABS_2"/>
    <property type="match status" value="1"/>
</dbReference>
<dbReference type="Proteomes" id="UP000294937">
    <property type="component" value="Unassembled WGS sequence"/>
</dbReference>
<dbReference type="InterPro" id="IPR030374">
    <property type="entry name" value="PABS"/>
</dbReference>
<comment type="subunit">
    <text evidence="4">Homodimer or homotetramer.</text>
</comment>
<feature type="binding site" evidence="4">
    <location>
        <position position="118"/>
    </location>
    <ligand>
        <name>S-methyl-5'-thioadenosine</name>
        <dbReference type="ChEBI" id="CHEBI:17509"/>
    </ligand>
</feature>
<dbReference type="Gene3D" id="2.30.140.10">
    <property type="entry name" value="Spermidine synthase, tetramerisation domain"/>
    <property type="match status" value="1"/>
</dbReference>
<proteinExistence type="inferred from homology"/>
<keyword evidence="10" id="KW-1185">Reference proteome</keyword>